<evidence type="ECO:0000259" key="2">
    <source>
        <dbReference type="Pfam" id="PF25597"/>
    </source>
</evidence>
<keyword evidence="1" id="KW-1133">Transmembrane helix</keyword>
<keyword evidence="1" id="KW-0472">Membrane</keyword>
<reference evidence="3 4" key="1">
    <citation type="journal article" date="2023" name="Life. Sci Alliance">
        <title>Evolutionary insights into 3D genome organization and epigenetic landscape of Vigna mungo.</title>
        <authorList>
            <person name="Junaid A."/>
            <person name="Singh B."/>
            <person name="Bhatia S."/>
        </authorList>
    </citation>
    <scope>NUCLEOTIDE SEQUENCE [LARGE SCALE GENOMIC DNA]</scope>
    <source>
        <strain evidence="3">Urdbean</strain>
    </source>
</reference>
<dbReference type="EMBL" id="CP144700">
    <property type="protein sequence ID" value="WVZ23605.1"/>
    <property type="molecule type" value="Genomic_DNA"/>
</dbReference>
<keyword evidence="4" id="KW-1185">Reference proteome</keyword>
<dbReference type="Pfam" id="PF25597">
    <property type="entry name" value="SH3_retrovirus"/>
    <property type="match status" value="1"/>
</dbReference>
<protein>
    <recommendedName>
        <fullName evidence="2">Retroviral polymerase SH3-like domain-containing protein</fullName>
    </recommendedName>
</protein>
<dbReference type="InterPro" id="IPR057670">
    <property type="entry name" value="SH3_retrovirus"/>
</dbReference>
<dbReference type="Proteomes" id="UP001374535">
    <property type="component" value="Chromosome 1"/>
</dbReference>
<sequence length="254" mass="28442">MAIAARRVLPLYAAILVVLSLILVTIMDNCYVKIVGAESRYAANGVMDLAELMNTKDTNIKVACCTDNHINSCNPGTPDDGHCNDLCMTPCGKGVEAKARYEKTVQQSEVMDLAELMDINNIQMNVHCCYDNQVRSCNPGTNDEKRCNSICLKHPCGKGGRKFDAKSDEAIFLGYSLTSKAYRVFNRRTLIIEESMHVVFDEIVDLEVNPLESNKPIAGDEDHLREILEEMYLNENNPIETQVEHQEVDPKSYC</sequence>
<evidence type="ECO:0000256" key="1">
    <source>
        <dbReference type="SAM" id="Phobius"/>
    </source>
</evidence>
<evidence type="ECO:0000313" key="4">
    <source>
        <dbReference type="Proteomes" id="UP001374535"/>
    </source>
</evidence>
<gene>
    <name evidence="3" type="ORF">V8G54_002149</name>
</gene>
<feature type="transmembrane region" description="Helical" evidence="1">
    <location>
        <begin position="9"/>
        <end position="27"/>
    </location>
</feature>
<name>A0AAQ3P9N3_VIGMU</name>
<organism evidence="3 4">
    <name type="scientific">Vigna mungo</name>
    <name type="common">Black gram</name>
    <name type="synonym">Phaseolus mungo</name>
    <dbReference type="NCBI Taxonomy" id="3915"/>
    <lineage>
        <taxon>Eukaryota</taxon>
        <taxon>Viridiplantae</taxon>
        <taxon>Streptophyta</taxon>
        <taxon>Embryophyta</taxon>
        <taxon>Tracheophyta</taxon>
        <taxon>Spermatophyta</taxon>
        <taxon>Magnoliopsida</taxon>
        <taxon>eudicotyledons</taxon>
        <taxon>Gunneridae</taxon>
        <taxon>Pentapetalae</taxon>
        <taxon>rosids</taxon>
        <taxon>fabids</taxon>
        <taxon>Fabales</taxon>
        <taxon>Fabaceae</taxon>
        <taxon>Papilionoideae</taxon>
        <taxon>50 kb inversion clade</taxon>
        <taxon>NPAAA clade</taxon>
        <taxon>indigoferoid/millettioid clade</taxon>
        <taxon>Phaseoleae</taxon>
        <taxon>Vigna</taxon>
    </lineage>
</organism>
<dbReference type="AlphaFoldDB" id="A0AAQ3P9N3"/>
<keyword evidence="1" id="KW-0812">Transmembrane</keyword>
<proteinExistence type="predicted"/>
<evidence type="ECO:0000313" key="3">
    <source>
        <dbReference type="EMBL" id="WVZ23605.1"/>
    </source>
</evidence>
<feature type="domain" description="Retroviral polymerase SH3-like" evidence="2">
    <location>
        <begin position="160"/>
        <end position="203"/>
    </location>
</feature>
<accession>A0AAQ3P9N3</accession>